<dbReference type="AlphaFoldDB" id="A0A9P1CJ53"/>
<evidence type="ECO:0000256" key="1">
    <source>
        <dbReference type="SAM" id="MobiDB-lite"/>
    </source>
</evidence>
<evidence type="ECO:0000313" key="3">
    <source>
        <dbReference type="EMBL" id="CAI3992619.1"/>
    </source>
</evidence>
<dbReference type="EMBL" id="CAMXCT010001735">
    <property type="protein sequence ID" value="CAI3992619.1"/>
    <property type="molecule type" value="Genomic_DNA"/>
</dbReference>
<feature type="region of interest" description="Disordered" evidence="1">
    <location>
        <begin position="537"/>
        <end position="559"/>
    </location>
</feature>
<dbReference type="OrthoDB" id="2866996at2759"/>
<feature type="region of interest" description="Disordered" evidence="1">
    <location>
        <begin position="39"/>
        <end position="64"/>
    </location>
</feature>
<keyword evidence="6" id="KW-1185">Reference proteome</keyword>
<evidence type="ECO:0000313" key="5">
    <source>
        <dbReference type="EMBL" id="CAL4779931.1"/>
    </source>
</evidence>
<evidence type="ECO:0000259" key="2">
    <source>
        <dbReference type="Pfam" id="PF03372"/>
    </source>
</evidence>
<dbReference type="EMBL" id="CAMXCT030001735">
    <property type="protein sequence ID" value="CAL4779931.1"/>
    <property type="molecule type" value="Genomic_DNA"/>
</dbReference>
<feature type="domain" description="Endonuclease/exonuclease/phosphatase" evidence="2">
    <location>
        <begin position="215"/>
        <end position="512"/>
    </location>
</feature>
<dbReference type="Proteomes" id="UP001152797">
    <property type="component" value="Unassembled WGS sequence"/>
</dbReference>
<dbReference type="InterPro" id="IPR005135">
    <property type="entry name" value="Endo/exonuclease/phosphatase"/>
</dbReference>
<reference evidence="4" key="2">
    <citation type="submission" date="2024-04" db="EMBL/GenBank/DDBJ databases">
        <authorList>
            <person name="Chen Y."/>
            <person name="Shah S."/>
            <person name="Dougan E. K."/>
            <person name="Thang M."/>
            <person name="Chan C."/>
        </authorList>
    </citation>
    <scope>NUCLEOTIDE SEQUENCE [LARGE SCALE GENOMIC DNA]</scope>
</reference>
<gene>
    <name evidence="3" type="ORF">C1SCF055_LOCUS19434</name>
</gene>
<dbReference type="PANTHER" id="PTHR12121:SF101">
    <property type="entry name" value="ENDONUCLEASE_EXONUCLEASE_PHOSPHATASE DOMAIN-CONTAINING PROTEIN"/>
    <property type="match status" value="1"/>
</dbReference>
<dbReference type="InterPro" id="IPR050410">
    <property type="entry name" value="CCR4/nocturin_mRNA_transcr"/>
</dbReference>
<dbReference type="GO" id="GO:0000175">
    <property type="term" value="F:3'-5'-RNA exonuclease activity"/>
    <property type="evidence" value="ECO:0007669"/>
    <property type="project" value="TreeGrafter"/>
</dbReference>
<accession>A0A9P1CJ53</accession>
<dbReference type="InterPro" id="IPR036691">
    <property type="entry name" value="Endo/exonu/phosph_ase_sf"/>
</dbReference>
<evidence type="ECO:0000313" key="6">
    <source>
        <dbReference type="Proteomes" id="UP001152797"/>
    </source>
</evidence>
<evidence type="ECO:0000313" key="4">
    <source>
        <dbReference type="EMBL" id="CAL1145994.1"/>
    </source>
</evidence>
<comment type="caution">
    <text evidence="3">The sequence shown here is derived from an EMBL/GenBank/DDBJ whole genome shotgun (WGS) entry which is preliminary data.</text>
</comment>
<dbReference type="SUPFAM" id="SSF56219">
    <property type="entry name" value="DNase I-like"/>
    <property type="match status" value="1"/>
</dbReference>
<feature type="compositionally biased region" description="Acidic residues" evidence="1">
    <location>
        <begin position="48"/>
        <end position="64"/>
    </location>
</feature>
<dbReference type="PANTHER" id="PTHR12121">
    <property type="entry name" value="CARBON CATABOLITE REPRESSOR PROTEIN 4"/>
    <property type="match status" value="1"/>
</dbReference>
<name>A0A9P1CJ53_9DINO</name>
<proteinExistence type="predicted"/>
<dbReference type="Gene3D" id="3.60.10.10">
    <property type="entry name" value="Endonuclease/exonuclease/phosphatase"/>
    <property type="match status" value="1"/>
</dbReference>
<protein>
    <submittedName>
        <fullName evidence="5">CCR4-Not complex 3'-5'-exoribonuclease subunit Ccr4 (Carbon catabolite repressor protein 4) (Cytoplasmi c deadenylase) (Glucose-repressible alcohol dehydrogenase transcriptional effector)</fullName>
    </submittedName>
</protein>
<reference evidence="3" key="1">
    <citation type="submission" date="2022-10" db="EMBL/GenBank/DDBJ databases">
        <authorList>
            <person name="Chen Y."/>
            <person name="Dougan E. K."/>
            <person name="Chan C."/>
            <person name="Rhodes N."/>
            <person name="Thang M."/>
        </authorList>
    </citation>
    <scope>NUCLEOTIDE SEQUENCE</scope>
</reference>
<dbReference type="Pfam" id="PF03372">
    <property type="entry name" value="Exo_endo_phos"/>
    <property type="match status" value="1"/>
</dbReference>
<dbReference type="EMBL" id="CAMXCT020001735">
    <property type="protein sequence ID" value="CAL1145994.1"/>
    <property type="molecule type" value="Genomic_DNA"/>
</dbReference>
<organism evidence="3">
    <name type="scientific">Cladocopium goreaui</name>
    <dbReference type="NCBI Taxonomy" id="2562237"/>
    <lineage>
        <taxon>Eukaryota</taxon>
        <taxon>Sar</taxon>
        <taxon>Alveolata</taxon>
        <taxon>Dinophyceae</taxon>
        <taxon>Suessiales</taxon>
        <taxon>Symbiodiniaceae</taxon>
        <taxon>Cladocopium</taxon>
    </lineage>
</organism>
<sequence length="574" mass="65723">MGLLKLRNPVMELNSSWPWGAWIWIFSIRSQYFVTDTDDNDMQQQHDDNDDDDDEDDEDEEDEDVAKRLSKEFLAKALNSFDTQVVVVYDENLRCPRAVAVSEDAARHQPKELVASIESHPLERPITLRALRGLSKEFLAKALNSFDTQVVVVYDENLRCPRAVAVSEGTKWEGMPYHVTLGHPVWWIDTVLLEGGDLLHFLGRLQQELHVTVTSWNILCSKLCNKDVFRHTNPKDLDNERRFQRVLEKLEQKVENQAILCLQEISQEWCGPLHAFFQQRHYYFVASAYGLDFEDYMGVAVAFPQKLYTLSDALIQCVADTLPLDHDAKEKLSAENPFRRSRMRRNRMICLKLRHQASNKEFVVSTYHMPCDYLNMKVMVIHASLCGACAFMFAGDLPLILAGDFNFRPGSAPYELLTTGKLQEENENHPGSLQGWHLWPQGCHLRSAYAEKHRQGEPSFTNYAWNKDEEPFIGTLDYIFVSKHPEVMGVERLPTLGEGTAHLPNQYEPSDHLPVTAVLRPFGKAAIEPVRRPLAALSRPSEGGLSRRPVREETGSTVGRRFGSWTRQRLLQAE</sequence>